<evidence type="ECO:0000256" key="4">
    <source>
        <dbReference type="ARBA" id="ARBA00035202"/>
    </source>
</evidence>
<sequence length="190" mass="20098">MTELPSEKVLEAKKALVAELAERLKASVSGIVVNYEGISVSDDTALRKELRECDVKYTVVKNTMLGRACEEAGLAGLEDVLEGTTAIATSETDYTGAARVLSKYAKDIDTFAIKSGFLDGEVIDMDKIDALAKLPTREVLLANVLGAFQAPIASFARGVQAIVDKGGVEACLADKENADAEEAPAEEAAE</sequence>
<dbReference type="Pfam" id="PF00466">
    <property type="entry name" value="Ribosomal_L10"/>
    <property type="match status" value="1"/>
</dbReference>
<dbReference type="NCBIfam" id="NF000955">
    <property type="entry name" value="PRK00099.1-1"/>
    <property type="match status" value="1"/>
</dbReference>
<dbReference type="Proteomes" id="UP001478133">
    <property type="component" value="Unassembled WGS sequence"/>
</dbReference>
<evidence type="ECO:0000256" key="5">
    <source>
        <dbReference type="HAMAP-Rule" id="MF_00362"/>
    </source>
</evidence>
<dbReference type="RefSeq" id="WP_329979557.1">
    <property type="nucleotide sequence ID" value="NZ_JBBMEY010000055.1"/>
</dbReference>
<reference evidence="6 7" key="1">
    <citation type="submission" date="2024-03" db="EMBL/GenBank/DDBJ databases">
        <title>Human intestinal bacterial collection.</title>
        <authorList>
            <person name="Pauvert C."/>
            <person name="Hitch T.C.A."/>
            <person name="Clavel T."/>
        </authorList>
    </citation>
    <scope>NUCLEOTIDE SEQUENCE [LARGE SCALE GENOMIC DNA]</scope>
    <source>
        <strain evidence="6 7">CLA-AP-H18</strain>
    </source>
</reference>
<dbReference type="InterPro" id="IPR002363">
    <property type="entry name" value="Ribosomal_uL10_CS_bac"/>
</dbReference>
<dbReference type="HAMAP" id="MF_00362">
    <property type="entry name" value="Ribosomal_uL10"/>
    <property type="match status" value="1"/>
</dbReference>
<dbReference type="Gene3D" id="6.10.250.290">
    <property type="match status" value="1"/>
</dbReference>
<keyword evidence="5" id="KW-0699">rRNA-binding</keyword>
<organism evidence="6 7">
    <name type="scientific">Ruminococcoides intestinihominis</name>
    <dbReference type="NCBI Taxonomy" id="3133161"/>
    <lineage>
        <taxon>Bacteria</taxon>
        <taxon>Bacillati</taxon>
        <taxon>Bacillota</taxon>
        <taxon>Clostridia</taxon>
        <taxon>Eubacteriales</taxon>
        <taxon>Oscillospiraceae</taxon>
        <taxon>Ruminococcoides</taxon>
    </lineage>
</organism>
<comment type="function">
    <text evidence="5">Forms part of the ribosomal stalk, playing a central role in the interaction of the ribosome with GTP-bound translation factors.</text>
</comment>
<evidence type="ECO:0000256" key="1">
    <source>
        <dbReference type="ARBA" id="ARBA00008889"/>
    </source>
</evidence>
<dbReference type="CDD" id="cd05797">
    <property type="entry name" value="Ribosomal_L10"/>
    <property type="match status" value="1"/>
</dbReference>
<dbReference type="InterPro" id="IPR022973">
    <property type="entry name" value="Ribosomal_uL10_bac"/>
</dbReference>
<dbReference type="GO" id="GO:0005840">
    <property type="term" value="C:ribosome"/>
    <property type="evidence" value="ECO:0007669"/>
    <property type="project" value="UniProtKB-KW"/>
</dbReference>
<gene>
    <name evidence="5 6" type="primary">rplJ</name>
    <name evidence="6" type="ORF">ABFO16_08875</name>
</gene>
<dbReference type="PANTHER" id="PTHR11560">
    <property type="entry name" value="39S RIBOSOMAL PROTEIN L10, MITOCHONDRIAL"/>
    <property type="match status" value="1"/>
</dbReference>
<evidence type="ECO:0000256" key="2">
    <source>
        <dbReference type="ARBA" id="ARBA00022980"/>
    </source>
</evidence>
<name>A0ABV1HVJ2_9FIRM</name>
<dbReference type="InterPro" id="IPR043141">
    <property type="entry name" value="Ribosomal_uL10-like_sf"/>
</dbReference>
<dbReference type="Gene3D" id="3.30.70.1730">
    <property type="match status" value="1"/>
</dbReference>
<comment type="subunit">
    <text evidence="5">Part of the ribosomal stalk of the 50S ribosomal subunit. The N-terminus interacts with L11 and the large rRNA to form the base of the stalk. The C-terminus forms an elongated spine to which L12 dimers bind in a sequential fashion forming a multimeric L10(L12)X complex.</text>
</comment>
<keyword evidence="5" id="KW-0694">RNA-binding</keyword>
<comment type="similarity">
    <text evidence="1 5">Belongs to the universal ribosomal protein uL10 family.</text>
</comment>
<keyword evidence="2 5" id="KW-0689">Ribosomal protein</keyword>
<dbReference type="PROSITE" id="PS01109">
    <property type="entry name" value="RIBOSOMAL_L10"/>
    <property type="match status" value="1"/>
</dbReference>
<evidence type="ECO:0000313" key="7">
    <source>
        <dbReference type="Proteomes" id="UP001478133"/>
    </source>
</evidence>
<protein>
    <recommendedName>
        <fullName evidence="4 5">Large ribosomal subunit protein uL10</fullName>
    </recommendedName>
</protein>
<keyword evidence="7" id="KW-1185">Reference proteome</keyword>
<dbReference type="InterPro" id="IPR047865">
    <property type="entry name" value="Ribosomal_uL10_bac_type"/>
</dbReference>
<proteinExistence type="inferred from homology"/>
<comment type="caution">
    <text evidence="6">The sequence shown here is derived from an EMBL/GenBank/DDBJ whole genome shotgun (WGS) entry which is preliminary data.</text>
</comment>
<accession>A0ABV1HVJ2</accession>
<dbReference type="SUPFAM" id="SSF160369">
    <property type="entry name" value="Ribosomal protein L10-like"/>
    <property type="match status" value="1"/>
</dbReference>
<dbReference type="EMBL" id="JBBMFI010000048">
    <property type="protein sequence ID" value="MEQ2566346.1"/>
    <property type="molecule type" value="Genomic_DNA"/>
</dbReference>
<evidence type="ECO:0000313" key="6">
    <source>
        <dbReference type="EMBL" id="MEQ2566346.1"/>
    </source>
</evidence>
<evidence type="ECO:0000256" key="3">
    <source>
        <dbReference type="ARBA" id="ARBA00023274"/>
    </source>
</evidence>
<keyword evidence="3 5" id="KW-0687">Ribonucleoprotein</keyword>
<dbReference type="InterPro" id="IPR001790">
    <property type="entry name" value="Ribosomal_uL10"/>
</dbReference>